<sequence>MKLFPQDNDVVLYETGFDDDVLERRATSKQLSELVERIEDPIVLALDDKWGSGKTFFLKRWVAAHIAENNGRATTVYFDAFENDYLTDPLVSIITAVSDRLPDAQAATVKKWKSATAKLAKPALGIALSVATFGAKQYLDEIGDVIADAASGEAKDAAQVLWDIEKDRKEAMGDFRSLLSDLTRKSEAPIVIVVDELDRCRPDYALTVLEVIKHFFSVPKVHFILSINGKALENSVKARYGAEIDAERYLRKFINVSFSLPRMVGERGEVDVVAKYASNLISDMKLPQRVSDRCVSILKCVAKSRDVSLRDVGKVLSKVALLPNAVHEKNYMDGYIDILCALLVTSVVDPGLHMKLVSGDTQTSELRTYLSAPREKTVERIEGDYNSEYDHEVTVWLATIVFCCGIEALKDVEDLPDWSEQMAGRFDRFGVRDRKSIAKRIQKDWIELFRV</sequence>
<dbReference type="Pfam" id="PF07693">
    <property type="entry name" value="KAP_NTPase"/>
    <property type="match status" value="1"/>
</dbReference>
<dbReference type="SUPFAM" id="SSF52540">
    <property type="entry name" value="P-loop containing nucleoside triphosphate hydrolases"/>
    <property type="match status" value="1"/>
</dbReference>
<dbReference type="Proteomes" id="UP001139477">
    <property type="component" value="Unassembled WGS sequence"/>
</dbReference>
<evidence type="ECO:0000313" key="2">
    <source>
        <dbReference type="EMBL" id="MCP1169374.1"/>
    </source>
</evidence>
<dbReference type="Gene3D" id="3.40.50.300">
    <property type="entry name" value="P-loop containing nucleotide triphosphate hydrolases"/>
    <property type="match status" value="1"/>
</dbReference>
<gene>
    <name evidence="2" type="ORF">NHG85_12720</name>
</gene>
<protein>
    <submittedName>
        <fullName evidence="2">KAP family NTPase</fullName>
    </submittedName>
</protein>
<dbReference type="PANTHER" id="PTHR22674:SF6">
    <property type="entry name" value="NTPASE KAP FAMILY P-LOOP DOMAIN-CONTAINING PROTEIN 1"/>
    <property type="match status" value="1"/>
</dbReference>
<dbReference type="InterPro" id="IPR052754">
    <property type="entry name" value="NTPase_KAP_P-loop"/>
</dbReference>
<dbReference type="InterPro" id="IPR027417">
    <property type="entry name" value="P-loop_NTPase"/>
</dbReference>
<evidence type="ECO:0000313" key="3">
    <source>
        <dbReference type="Proteomes" id="UP001139477"/>
    </source>
</evidence>
<proteinExistence type="predicted"/>
<accession>A0A9X2FSM1</accession>
<dbReference type="EMBL" id="JAMYXC010000197">
    <property type="protein sequence ID" value="MCP1169374.1"/>
    <property type="molecule type" value="Genomic_DNA"/>
</dbReference>
<reference evidence="2" key="1">
    <citation type="submission" date="2022-06" db="EMBL/GenBank/DDBJ databases">
        <title>Limimaricola sediminis sp. nov., isolated from an intertidal sediment.</title>
        <authorList>
            <person name="Shao X."/>
        </authorList>
    </citation>
    <scope>NUCLEOTIDE SEQUENCE</scope>
    <source>
        <strain evidence="2">ASW11-118</strain>
    </source>
</reference>
<keyword evidence="3" id="KW-1185">Reference proteome</keyword>
<dbReference type="AlphaFoldDB" id="A0A9X2FSM1"/>
<evidence type="ECO:0000259" key="1">
    <source>
        <dbReference type="Pfam" id="PF07693"/>
    </source>
</evidence>
<feature type="domain" description="KAP NTPase" evidence="1">
    <location>
        <begin position="25"/>
        <end position="317"/>
    </location>
</feature>
<organism evidence="2 3">
    <name type="scientific">Limimaricola litoreus</name>
    <dbReference type="NCBI Taxonomy" id="2955316"/>
    <lineage>
        <taxon>Bacteria</taxon>
        <taxon>Pseudomonadati</taxon>
        <taxon>Pseudomonadota</taxon>
        <taxon>Alphaproteobacteria</taxon>
        <taxon>Rhodobacterales</taxon>
        <taxon>Paracoccaceae</taxon>
        <taxon>Limimaricola</taxon>
    </lineage>
</organism>
<comment type="caution">
    <text evidence="2">The sequence shown here is derived from an EMBL/GenBank/DDBJ whole genome shotgun (WGS) entry which is preliminary data.</text>
</comment>
<dbReference type="InterPro" id="IPR011646">
    <property type="entry name" value="KAP_P-loop"/>
</dbReference>
<dbReference type="RefSeq" id="WP_253332925.1">
    <property type="nucleotide sequence ID" value="NZ_JAMYXC010000197.1"/>
</dbReference>
<dbReference type="PANTHER" id="PTHR22674">
    <property type="entry name" value="NTPASE, KAP FAMILY P-LOOP DOMAIN-CONTAINING 1"/>
    <property type="match status" value="1"/>
</dbReference>
<name>A0A9X2FSM1_9RHOB</name>